<organism evidence="8">
    <name type="scientific">Darwinula stevensoni</name>
    <dbReference type="NCBI Taxonomy" id="69355"/>
    <lineage>
        <taxon>Eukaryota</taxon>
        <taxon>Metazoa</taxon>
        <taxon>Ecdysozoa</taxon>
        <taxon>Arthropoda</taxon>
        <taxon>Crustacea</taxon>
        <taxon>Oligostraca</taxon>
        <taxon>Ostracoda</taxon>
        <taxon>Podocopa</taxon>
        <taxon>Podocopida</taxon>
        <taxon>Darwinulocopina</taxon>
        <taxon>Darwinuloidea</taxon>
        <taxon>Darwinulidae</taxon>
        <taxon>Darwinula</taxon>
    </lineage>
</organism>
<accession>A0A7R8WZR5</accession>
<keyword evidence="9" id="KW-1185">Reference proteome</keyword>
<dbReference type="EMBL" id="CAJPEV010000092">
    <property type="protein sequence ID" value="CAG0880430.1"/>
    <property type="molecule type" value="Genomic_DNA"/>
</dbReference>
<evidence type="ECO:0000313" key="8">
    <source>
        <dbReference type="EMBL" id="CAD7241067.1"/>
    </source>
</evidence>
<sequence length="529" mass="59581">MSATAETSVELSQDDDQWLYGDVDSQVSKEDDRKEEVPEPEKPKSEEESNHADLEDTEEKLVTGGDVEEGQLSGEEQEGEPAPPGETPEEEDSDDDNVQVTIGEIKSGTQSGTYPYTPRGGARRSAYGTATVGEPGTEGSGKSGTFTVSDFESPGTINGVPSFDFSIESLEEKPWRKPGADITDYFNYGFTEETWNAYCERQKKLRFESGAGLKVSMVFLNVFFVACCIALAMTTQGGKQDHRLSVLEEPRKPGIIMGRRPGDTSGTMNSAGLAGSLAEDSADVSTIQVMTADKRDFLRKSGVPFPDMSIPPPGYQPQAFPDSFGSEYLPESDPYYQSYEPTADNQRWAVPPPPVAEWELGPPPGLGPIPPGLPPPIPPGALPPQPIPGSDTDGRDSRHSRSTSHMRSRSRERSEERRHRSSRHLRRSRSRSPTERPERLDRHHKRSRHSDRDREKEKSKDRDREERKDKDKEERREEKEKEEKKKDKEKEKDREKRHKREERDRRSRSPSRSSRSRKRARKSHSRSPQ</sequence>
<evidence type="ECO:0000313" key="9">
    <source>
        <dbReference type="Proteomes" id="UP000677054"/>
    </source>
</evidence>
<feature type="compositionally biased region" description="Basic and acidic residues" evidence="5">
    <location>
        <begin position="432"/>
        <end position="441"/>
    </location>
</feature>
<keyword evidence="3" id="KW-0507">mRNA processing</keyword>
<dbReference type="Pfam" id="PF05182">
    <property type="entry name" value="Fip1"/>
    <property type="match status" value="1"/>
</dbReference>
<keyword evidence="6" id="KW-0812">Transmembrane</keyword>
<feature type="compositionally biased region" description="Basic and acidic residues" evidence="5">
    <location>
        <begin position="27"/>
        <end position="54"/>
    </location>
</feature>
<dbReference type="AlphaFoldDB" id="A0A7R8WZR5"/>
<evidence type="ECO:0000259" key="7">
    <source>
        <dbReference type="Pfam" id="PF05182"/>
    </source>
</evidence>
<feature type="compositionally biased region" description="Polar residues" evidence="5">
    <location>
        <begin position="1"/>
        <end position="11"/>
    </location>
</feature>
<feature type="region of interest" description="Disordered" evidence="5">
    <location>
        <begin position="303"/>
        <end position="529"/>
    </location>
</feature>
<dbReference type="PANTHER" id="PTHR13484:SF0">
    <property type="entry name" value="PRE-MRNA 3'-END-PROCESSING FACTOR FIP1"/>
    <property type="match status" value="1"/>
</dbReference>
<feature type="compositionally biased region" description="Basic residues" evidence="5">
    <location>
        <begin position="508"/>
        <end position="529"/>
    </location>
</feature>
<feature type="region of interest" description="Disordered" evidence="5">
    <location>
        <begin position="1"/>
        <end position="96"/>
    </location>
</feature>
<feature type="transmembrane region" description="Helical" evidence="6">
    <location>
        <begin position="211"/>
        <end position="233"/>
    </location>
</feature>
<evidence type="ECO:0000256" key="2">
    <source>
        <dbReference type="ARBA" id="ARBA00007459"/>
    </source>
</evidence>
<proteinExistence type="inferred from homology"/>
<feature type="compositionally biased region" description="Acidic residues" evidence="5">
    <location>
        <begin position="87"/>
        <end position="96"/>
    </location>
</feature>
<gene>
    <name evidence="8" type="ORF">DSTB1V02_LOCUS1069</name>
</gene>
<protein>
    <recommendedName>
        <fullName evidence="7">Pre-mRNA polyadenylation factor Fip1 domain-containing protein</fullName>
    </recommendedName>
</protein>
<name>A0A7R8WZR5_9CRUS</name>
<dbReference type="GO" id="GO:0005847">
    <property type="term" value="C:mRNA cleavage and polyadenylation specificity factor complex"/>
    <property type="evidence" value="ECO:0007669"/>
    <property type="project" value="TreeGrafter"/>
</dbReference>
<evidence type="ECO:0000256" key="6">
    <source>
        <dbReference type="SAM" id="Phobius"/>
    </source>
</evidence>
<dbReference type="InterPro" id="IPR007854">
    <property type="entry name" value="Fip1_dom"/>
</dbReference>
<dbReference type="PANTHER" id="PTHR13484">
    <property type="entry name" value="FIP1-LIKE 1 PROTEIN"/>
    <property type="match status" value="1"/>
</dbReference>
<comment type="subcellular location">
    <subcellularLocation>
        <location evidence="1">Nucleus</location>
    </subcellularLocation>
</comment>
<evidence type="ECO:0000256" key="3">
    <source>
        <dbReference type="ARBA" id="ARBA00022664"/>
    </source>
</evidence>
<dbReference type="InterPro" id="IPR051187">
    <property type="entry name" value="Pre-mRNA_3'-end_processing_reg"/>
</dbReference>
<evidence type="ECO:0000256" key="1">
    <source>
        <dbReference type="ARBA" id="ARBA00004123"/>
    </source>
</evidence>
<dbReference type="OrthoDB" id="1917198at2759"/>
<feature type="compositionally biased region" description="Basic and acidic residues" evidence="5">
    <location>
        <begin position="450"/>
        <end position="494"/>
    </location>
</feature>
<keyword evidence="6" id="KW-1133">Transmembrane helix</keyword>
<feature type="domain" description="Pre-mRNA polyadenylation factor Fip1" evidence="7">
    <location>
        <begin position="164"/>
        <end position="206"/>
    </location>
</feature>
<feature type="compositionally biased region" description="Basic residues" evidence="5">
    <location>
        <begin position="419"/>
        <end position="430"/>
    </location>
</feature>
<dbReference type="GO" id="GO:0006397">
    <property type="term" value="P:mRNA processing"/>
    <property type="evidence" value="ECO:0007669"/>
    <property type="project" value="UniProtKB-KW"/>
</dbReference>
<evidence type="ECO:0000256" key="4">
    <source>
        <dbReference type="ARBA" id="ARBA00023242"/>
    </source>
</evidence>
<keyword evidence="4" id="KW-0539">Nucleus</keyword>
<feature type="compositionally biased region" description="Pro residues" evidence="5">
    <location>
        <begin position="350"/>
        <end position="387"/>
    </location>
</feature>
<evidence type="ECO:0000256" key="5">
    <source>
        <dbReference type="SAM" id="MobiDB-lite"/>
    </source>
</evidence>
<feature type="compositionally biased region" description="Basic and acidic residues" evidence="5">
    <location>
        <begin position="409"/>
        <end position="418"/>
    </location>
</feature>
<dbReference type="Proteomes" id="UP000677054">
    <property type="component" value="Unassembled WGS sequence"/>
</dbReference>
<keyword evidence="6" id="KW-0472">Membrane</keyword>
<comment type="similarity">
    <text evidence="2">Belongs to the FIP1 family.</text>
</comment>
<dbReference type="EMBL" id="LR899609">
    <property type="protein sequence ID" value="CAD7241067.1"/>
    <property type="molecule type" value="Genomic_DNA"/>
</dbReference>
<reference evidence="8" key="1">
    <citation type="submission" date="2020-11" db="EMBL/GenBank/DDBJ databases">
        <authorList>
            <person name="Tran Van P."/>
        </authorList>
    </citation>
    <scope>NUCLEOTIDE SEQUENCE</scope>
</reference>